<dbReference type="GO" id="GO:0005938">
    <property type="term" value="C:cell cortex"/>
    <property type="evidence" value="ECO:0007669"/>
    <property type="project" value="TreeGrafter"/>
</dbReference>
<dbReference type="InterPro" id="IPR036140">
    <property type="entry name" value="PFN_sf"/>
</dbReference>
<dbReference type="PRINTS" id="PR00392">
    <property type="entry name" value="PROFILIN"/>
</dbReference>
<dbReference type="InterPro" id="IPR005455">
    <property type="entry name" value="PFN_euk"/>
</dbReference>
<dbReference type="InterPro" id="IPR048278">
    <property type="entry name" value="PFN"/>
</dbReference>
<dbReference type="PANTHER" id="PTHR11604">
    <property type="entry name" value="PROFILIN"/>
    <property type="match status" value="1"/>
</dbReference>
<keyword evidence="9" id="KW-1185">Reference proteome</keyword>
<dbReference type="EMBL" id="AJWJ01000548">
    <property type="protein sequence ID" value="KAF2070068.1"/>
    <property type="molecule type" value="Genomic_DNA"/>
</dbReference>
<proteinExistence type="inferred from homology"/>
<comment type="caution">
    <text evidence="8">The sequence shown here is derived from an EMBL/GenBank/DDBJ whole genome shotgun (WGS) entry which is preliminary data.</text>
</comment>
<evidence type="ECO:0000256" key="4">
    <source>
        <dbReference type="ARBA" id="ARBA00023203"/>
    </source>
</evidence>
<evidence type="ECO:0000313" key="9">
    <source>
        <dbReference type="Proteomes" id="UP000695562"/>
    </source>
</evidence>
<dbReference type="Gene3D" id="3.30.450.30">
    <property type="entry name" value="Dynein light chain 2a, cytoplasmic"/>
    <property type="match status" value="1"/>
</dbReference>
<accession>A0A8J4PMS3</accession>
<dbReference type="OrthoDB" id="421374at2759"/>
<dbReference type="CDD" id="cd00148">
    <property type="entry name" value="PROF"/>
    <property type="match status" value="1"/>
</dbReference>
<comment type="similarity">
    <text evidence="2 7">Belongs to the profilin family.</text>
</comment>
<dbReference type="GO" id="GO:0003785">
    <property type="term" value="F:actin monomer binding"/>
    <property type="evidence" value="ECO:0007669"/>
    <property type="project" value="TreeGrafter"/>
</dbReference>
<evidence type="ECO:0000256" key="1">
    <source>
        <dbReference type="ARBA" id="ARBA00004245"/>
    </source>
</evidence>
<evidence type="ECO:0000256" key="6">
    <source>
        <dbReference type="ARBA" id="ARBA00025549"/>
    </source>
</evidence>
<dbReference type="AlphaFoldDB" id="A0A8J4PMS3"/>
<evidence type="ECO:0000313" key="8">
    <source>
        <dbReference type="EMBL" id="KAF2070068.1"/>
    </source>
</evidence>
<reference evidence="8" key="1">
    <citation type="submission" date="2020-01" db="EMBL/GenBank/DDBJ databases">
        <title>Development of genomics and gene disruption for Polysphondylium violaceum indicates a role for the polyketide synthase stlB in stalk morphogenesis.</title>
        <authorList>
            <person name="Narita B."/>
            <person name="Kawabe Y."/>
            <person name="Kin K."/>
            <person name="Saito T."/>
            <person name="Gibbs R."/>
            <person name="Kuspa A."/>
            <person name="Muzny D."/>
            <person name="Queller D."/>
            <person name="Richards S."/>
            <person name="Strassman J."/>
            <person name="Sucgang R."/>
            <person name="Worley K."/>
            <person name="Schaap P."/>
        </authorList>
    </citation>
    <scope>NUCLEOTIDE SEQUENCE</scope>
    <source>
        <strain evidence="8">QSvi11</strain>
    </source>
</reference>
<dbReference type="SMART" id="SM00392">
    <property type="entry name" value="PROF"/>
    <property type="match status" value="1"/>
</dbReference>
<comment type="subcellular location">
    <subcellularLocation>
        <location evidence="1">Cytoplasm</location>
        <location evidence="1">Cytoskeleton</location>
    </subcellularLocation>
</comment>
<evidence type="ECO:0000256" key="5">
    <source>
        <dbReference type="ARBA" id="ARBA00023212"/>
    </source>
</evidence>
<dbReference type="Pfam" id="PF00235">
    <property type="entry name" value="Profilin"/>
    <property type="match status" value="1"/>
</dbReference>
<evidence type="ECO:0000256" key="3">
    <source>
        <dbReference type="ARBA" id="ARBA00022490"/>
    </source>
</evidence>
<gene>
    <name evidence="8" type="ORF">CYY_008614</name>
</gene>
<organism evidence="8 9">
    <name type="scientific">Polysphondylium violaceum</name>
    <dbReference type="NCBI Taxonomy" id="133409"/>
    <lineage>
        <taxon>Eukaryota</taxon>
        <taxon>Amoebozoa</taxon>
        <taxon>Evosea</taxon>
        <taxon>Eumycetozoa</taxon>
        <taxon>Dictyostelia</taxon>
        <taxon>Dictyosteliales</taxon>
        <taxon>Dictyosteliaceae</taxon>
        <taxon>Polysphondylium</taxon>
    </lineage>
</organism>
<evidence type="ECO:0000256" key="7">
    <source>
        <dbReference type="RuleBase" id="RU003909"/>
    </source>
</evidence>
<keyword evidence="5" id="KW-0206">Cytoskeleton</keyword>
<dbReference type="GO" id="GO:0005856">
    <property type="term" value="C:cytoskeleton"/>
    <property type="evidence" value="ECO:0007669"/>
    <property type="project" value="UniProtKB-SubCell"/>
</dbReference>
<comment type="function">
    <text evidence="6">Binds to actin and affects the structure of the cytoskeleton. At high concentrations, profilin prevents the polymerization of actin, whereas it enhances it at low concentrations. By binding to PIP2, it inhibits the formation of IP3 and DG.</text>
</comment>
<protein>
    <recommendedName>
        <fullName evidence="7">Profilin</fullName>
    </recommendedName>
</protein>
<keyword evidence="4 7" id="KW-0009">Actin-binding</keyword>
<evidence type="ECO:0000256" key="2">
    <source>
        <dbReference type="ARBA" id="ARBA00010058"/>
    </source>
</evidence>
<sequence>MWQQYVDEQLVGTGHVEDACILGIDGITWASSNGMDLKVGEGQALAALFETPTNAFAQGITIGGVNYMGLKADERSIHGKDGAKGIVSVKTTGCIIVGRYNENQEPFNPSHIYEKLADYIVENDEKSIVCSR</sequence>
<dbReference type="SUPFAM" id="SSF55770">
    <property type="entry name" value="Profilin (actin-binding protein)"/>
    <property type="match status" value="1"/>
</dbReference>
<dbReference type="PANTHER" id="PTHR11604:SF0">
    <property type="entry name" value="PROFILIN"/>
    <property type="match status" value="1"/>
</dbReference>
<name>A0A8J4PMS3_9MYCE</name>
<dbReference type="Proteomes" id="UP000695562">
    <property type="component" value="Unassembled WGS sequence"/>
</dbReference>
<keyword evidence="3" id="KW-0963">Cytoplasm</keyword>